<accession>A0A9X2T8S9</accession>
<evidence type="ECO:0000313" key="4">
    <source>
        <dbReference type="EMBL" id="MCS0497468.1"/>
    </source>
</evidence>
<feature type="region of interest" description="Disordered" evidence="1">
    <location>
        <begin position="147"/>
        <end position="194"/>
    </location>
</feature>
<dbReference type="InterPro" id="IPR009739">
    <property type="entry name" value="LprI-like_N"/>
</dbReference>
<proteinExistence type="predicted"/>
<evidence type="ECO:0000313" key="5">
    <source>
        <dbReference type="Proteomes" id="UP001151088"/>
    </source>
</evidence>
<dbReference type="RefSeq" id="WP_258734616.1">
    <property type="nucleotide sequence ID" value="NZ_JANTHZ010000012.1"/>
</dbReference>
<dbReference type="Pfam" id="PF07007">
    <property type="entry name" value="LprI"/>
    <property type="match status" value="1"/>
</dbReference>
<feature type="signal peptide" evidence="2">
    <location>
        <begin position="1"/>
        <end position="25"/>
    </location>
</feature>
<reference evidence="4" key="1">
    <citation type="submission" date="2022-08" db="EMBL/GenBank/DDBJ databases">
        <authorList>
            <person name="Li F."/>
        </authorList>
    </citation>
    <scope>NUCLEOTIDE SEQUENCE</scope>
    <source>
        <strain evidence="4">MQZ15Z-1</strain>
    </source>
</reference>
<dbReference type="Proteomes" id="UP001151088">
    <property type="component" value="Unassembled WGS sequence"/>
</dbReference>
<evidence type="ECO:0000259" key="3">
    <source>
        <dbReference type="Pfam" id="PF07007"/>
    </source>
</evidence>
<dbReference type="Gene3D" id="1.20.1270.180">
    <property type="match status" value="1"/>
</dbReference>
<protein>
    <submittedName>
        <fullName evidence="4">DUF1311 domain-containing protein</fullName>
    </submittedName>
</protein>
<feature type="domain" description="Lysozyme inhibitor LprI-like N-terminal" evidence="3">
    <location>
        <begin position="44"/>
        <end position="147"/>
    </location>
</feature>
<name>A0A9X2T8S9_9HYPH</name>
<feature type="compositionally biased region" description="Low complexity" evidence="1">
    <location>
        <begin position="167"/>
        <end position="176"/>
    </location>
</feature>
<comment type="caution">
    <text evidence="4">The sequence shown here is derived from an EMBL/GenBank/DDBJ whole genome shotgun (WGS) entry which is preliminary data.</text>
</comment>
<dbReference type="AlphaFoldDB" id="A0A9X2T8S9"/>
<keyword evidence="2" id="KW-0732">Signal</keyword>
<keyword evidence="5" id="KW-1185">Reference proteome</keyword>
<evidence type="ECO:0000256" key="1">
    <source>
        <dbReference type="SAM" id="MobiDB-lite"/>
    </source>
</evidence>
<feature type="chain" id="PRO_5040896396" evidence="2">
    <location>
        <begin position="26"/>
        <end position="194"/>
    </location>
</feature>
<sequence>MAARLPLLPLCLLAPMLLAAAPAAARDGVPEAAGCQSPTLAPREYLDCLNREQKRSDRDVSNAVAGATAAIQAREDLQSAQRRRWVALLKEAQARFVGWRNFECQSIAPYEGSDGRRTIGGRIGGIGVIEERLFCLIAANSHRAADLSRRYPPPAGWQPPADRPEADAAPDPVEAASRVPSGPVRIIDMAPAGP</sequence>
<dbReference type="EMBL" id="JANTHZ010000012">
    <property type="protein sequence ID" value="MCS0497468.1"/>
    <property type="molecule type" value="Genomic_DNA"/>
</dbReference>
<evidence type="ECO:0000256" key="2">
    <source>
        <dbReference type="SAM" id="SignalP"/>
    </source>
</evidence>
<gene>
    <name evidence="4" type="ORF">NVS89_20460</name>
</gene>
<organism evidence="4 5">
    <name type="scientific">Ancylobacter mangrovi</name>
    <dbReference type="NCBI Taxonomy" id="2972472"/>
    <lineage>
        <taxon>Bacteria</taxon>
        <taxon>Pseudomonadati</taxon>
        <taxon>Pseudomonadota</taxon>
        <taxon>Alphaproteobacteria</taxon>
        <taxon>Hyphomicrobiales</taxon>
        <taxon>Xanthobacteraceae</taxon>
        <taxon>Ancylobacter</taxon>
    </lineage>
</organism>